<comment type="caution">
    <text evidence="2">The sequence shown here is derived from an EMBL/GenBank/DDBJ whole genome shotgun (WGS) entry which is preliminary data.</text>
</comment>
<reference evidence="2" key="2">
    <citation type="submission" date="2020-08" db="EMBL/GenBank/DDBJ databases">
        <title>Plant Genome Project.</title>
        <authorList>
            <person name="Zhang R.-G."/>
        </authorList>
    </citation>
    <scope>NUCLEOTIDE SEQUENCE</scope>
    <source>
        <strain evidence="2">Huo1</strain>
        <tissue evidence="2">Leaf</tissue>
    </source>
</reference>
<dbReference type="PANTHER" id="PTHR47718">
    <property type="entry name" value="OS01G0519700 PROTEIN"/>
    <property type="match status" value="1"/>
</dbReference>
<evidence type="ECO:0000313" key="2">
    <source>
        <dbReference type="EMBL" id="KAG6406445.1"/>
    </source>
</evidence>
<dbReference type="AlphaFoldDB" id="A0A8X8X672"/>
<name>A0A8X8X672_SALSN</name>
<proteinExistence type="predicted"/>
<protein>
    <recommendedName>
        <fullName evidence="1">MULE transposase domain-containing protein</fullName>
    </recommendedName>
</protein>
<dbReference type="EMBL" id="PNBA02000012">
    <property type="protein sequence ID" value="KAG6406445.1"/>
    <property type="molecule type" value="Genomic_DNA"/>
</dbReference>
<reference evidence="2" key="1">
    <citation type="submission" date="2018-01" db="EMBL/GenBank/DDBJ databases">
        <authorList>
            <person name="Mao J.F."/>
        </authorList>
    </citation>
    <scope>NUCLEOTIDE SEQUENCE</scope>
    <source>
        <strain evidence="2">Huo1</strain>
        <tissue evidence="2">Leaf</tissue>
    </source>
</reference>
<sequence>MTNEVVWKQLVCFKAGQTDEARSKNRAPTGGLIQIRARGEVRTNCKAKISIVKQQTGSELSVSVFMEDPKSRRAYGAFGDVVVFYSTYNTNNDEKTESYIWLLNKFMEAMSSNAPKAIITDQDPAMTKALAQVLPETVHRYCL</sequence>
<organism evidence="2">
    <name type="scientific">Salvia splendens</name>
    <name type="common">Scarlet sage</name>
    <dbReference type="NCBI Taxonomy" id="180675"/>
    <lineage>
        <taxon>Eukaryota</taxon>
        <taxon>Viridiplantae</taxon>
        <taxon>Streptophyta</taxon>
        <taxon>Embryophyta</taxon>
        <taxon>Tracheophyta</taxon>
        <taxon>Spermatophyta</taxon>
        <taxon>Magnoliopsida</taxon>
        <taxon>eudicotyledons</taxon>
        <taxon>Gunneridae</taxon>
        <taxon>Pentapetalae</taxon>
        <taxon>asterids</taxon>
        <taxon>lamiids</taxon>
        <taxon>Lamiales</taxon>
        <taxon>Lamiaceae</taxon>
        <taxon>Nepetoideae</taxon>
        <taxon>Mentheae</taxon>
        <taxon>Salviinae</taxon>
        <taxon>Salvia</taxon>
        <taxon>Salvia subgen. Calosphace</taxon>
        <taxon>core Calosphace</taxon>
    </lineage>
</organism>
<evidence type="ECO:0000259" key="1">
    <source>
        <dbReference type="Pfam" id="PF10551"/>
    </source>
</evidence>
<feature type="domain" description="MULE transposase" evidence="1">
    <location>
        <begin position="92"/>
        <end position="143"/>
    </location>
</feature>
<evidence type="ECO:0000313" key="3">
    <source>
        <dbReference type="Proteomes" id="UP000298416"/>
    </source>
</evidence>
<dbReference type="InterPro" id="IPR018289">
    <property type="entry name" value="MULE_transposase_dom"/>
</dbReference>
<dbReference type="Pfam" id="PF10551">
    <property type="entry name" value="MULE"/>
    <property type="match status" value="1"/>
</dbReference>
<dbReference type="Proteomes" id="UP000298416">
    <property type="component" value="Unassembled WGS sequence"/>
</dbReference>
<keyword evidence="3" id="KW-1185">Reference proteome</keyword>
<gene>
    <name evidence="2" type="ORF">SASPL_134047</name>
</gene>
<accession>A0A8X8X672</accession>